<comment type="caution">
    <text evidence="1">The sequence shown here is derived from an EMBL/GenBank/DDBJ whole genome shotgun (WGS) entry which is preliminary data.</text>
</comment>
<dbReference type="InterPro" id="IPR029465">
    <property type="entry name" value="ATPgrasp_TupA"/>
</dbReference>
<accession>A0AA37WW08</accession>
<dbReference type="AlphaFoldDB" id="A0AA37WW08"/>
<keyword evidence="2" id="KW-1185">Reference proteome</keyword>
<evidence type="ECO:0000313" key="2">
    <source>
        <dbReference type="Proteomes" id="UP001157440"/>
    </source>
</evidence>
<protein>
    <submittedName>
        <fullName evidence="1">Glycosyl transferase</fullName>
    </submittedName>
</protein>
<gene>
    <name evidence="1" type="ORF">GCM10007890_66390</name>
</gene>
<sequence length="274" mass="32202">MIYGLHRRSHGVWPNFLEQRTFSEKIASRILHPQKIYGPLTDKFFVREYVRQRIGSEYLTRLYDVVSREDDIDFDNLPSSFAMKATHGSGWVKLITDKTLTDSSEIVDAAASWLKMKYSKINLERHYDYIPPMIVFEELLTLRGELADDFKIHCFEKGGNRRQIVQVHTGRFTDHRVNLFDRDWSPIDVNHWHSRKDPSSIHKPDNLDELLRVAAELSRGFNYVRVDLYNIDGRIVFGELTFTPGAAKDKFNPPEMDSVWGTYFDSDEIYYRKK</sequence>
<keyword evidence="1" id="KW-0808">Transferase</keyword>
<evidence type="ECO:0000313" key="1">
    <source>
        <dbReference type="EMBL" id="GLS74621.1"/>
    </source>
</evidence>
<proteinExistence type="predicted"/>
<organism evidence="1 2">
    <name type="scientific">Methylobacterium tardum</name>
    <dbReference type="NCBI Taxonomy" id="374432"/>
    <lineage>
        <taxon>Bacteria</taxon>
        <taxon>Pseudomonadati</taxon>
        <taxon>Pseudomonadota</taxon>
        <taxon>Alphaproteobacteria</taxon>
        <taxon>Hyphomicrobiales</taxon>
        <taxon>Methylobacteriaceae</taxon>
        <taxon>Methylobacterium</taxon>
    </lineage>
</organism>
<dbReference type="Pfam" id="PF14305">
    <property type="entry name" value="ATPgrasp_TupA"/>
    <property type="match status" value="1"/>
</dbReference>
<dbReference type="Proteomes" id="UP001157440">
    <property type="component" value="Unassembled WGS sequence"/>
</dbReference>
<dbReference type="GO" id="GO:0016740">
    <property type="term" value="F:transferase activity"/>
    <property type="evidence" value="ECO:0007669"/>
    <property type="project" value="UniProtKB-KW"/>
</dbReference>
<name>A0AA37WW08_9HYPH</name>
<dbReference type="EMBL" id="BSPL01000049">
    <property type="protein sequence ID" value="GLS74621.1"/>
    <property type="molecule type" value="Genomic_DNA"/>
</dbReference>
<reference evidence="2" key="1">
    <citation type="journal article" date="2019" name="Int. J. Syst. Evol. Microbiol.">
        <title>The Global Catalogue of Microorganisms (GCM) 10K type strain sequencing project: providing services to taxonomists for standard genome sequencing and annotation.</title>
        <authorList>
            <consortium name="The Broad Institute Genomics Platform"/>
            <consortium name="The Broad Institute Genome Sequencing Center for Infectious Disease"/>
            <person name="Wu L."/>
            <person name="Ma J."/>
        </authorList>
    </citation>
    <scope>NUCLEOTIDE SEQUENCE [LARGE SCALE GENOMIC DNA]</scope>
    <source>
        <strain evidence="2">NBRC 103632</strain>
    </source>
</reference>